<evidence type="ECO:0000313" key="1">
    <source>
        <dbReference type="EMBL" id="RMB79446.1"/>
    </source>
</evidence>
<sequence length="92" mass="10517">MPCAVFLCAPLRWLPDDPEITFSVEADELVRRSDWACDVGPQVESGTGDRIGYVRFLMLLLRPFMMCAQTIDDSPDRTVTEIRSRRFLAHGR</sequence>
<dbReference type="EMBL" id="PENI01000067">
    <property type="protein sequence ID" value="RMB79446.1"/>
    <property type="molecule type" value="Genomic_DNA"/>
</dbReference>
<reference evidence="1 2" key="1">
    <citation type="submission" date="2017-11" db="EMBL/GenBank/DDBJ databases">
        <title>Draft genome of actinobacteria isolated from guarana (Paullinia cupana (Mart.) Ducke.</title>
        <authorList>
            <person name="Siqueira K.A."/>
            <person name="Liotti R.G."/>
            <person name="Mendes T.A.O."/>
            <person name="Soares M.A."/>
        </authorList>
    </citation>
    <scope>NUCLEOTIDE SEQUENCE [LARGE SCALE GENOMIC DNA]</scope>
    <source>
        <strain evidence="1 2">193</strain>
    </source>
</reference>
<gene>
    <name evidence="1" type="ORF">CTZ28_45540</name>
</gene>
<evidence type="ECO:0000313" key="2">
    <source>
        <dbReference type="Proteomes" id="UP000270471"/>
    </source>
</evidence>
<keyword evidence="2" id="KW-1185">Reference proteome</keyword>
<dbReference type="Proteomes" id="UP000270471">
    <property type="component" value="Unassembled WGS sequence"/>
</dbReference>
<accession>A0A3M0IC71</accession>
<dbReference type="AlphaFoldDB" id="A0A3M0IC71"/>
<organism evidence="1 2">
    <name type="scientific">Streptomyces shenzhenensis</name>
    <dbReference type="NCBI Taxonomy" id="943815"/>
    <lineage>
        <taxon>Bacteria</taxon>
        <taxon>Bacillati</taxon>
        <taxon>Actinomycetota</taxon>
        <taxon>Actinomycetes</taxon>
        <taxon>Kitasatosporales</taxon>
        <taxon>Streptomycetaceae</taxon>
        <taxon>Streptomyces</taxon>
    </lineage>
</organism>
<comment type="caution">
    <text evidence="1">The sequence shown here is derived from an EMBL/GenBank/DDBJ whole genome shotgun (WGS) entry which is preliminary data.</text>
</comment>
<proteinExistence type="predicted"/>
<name>A0A3M0IC71_9ACTN</name>
<protein>
    <submittedName>
        <fullName evidence="1">Uncharacterized protein</fullName>
    </submittedName>
</protein>